<evidence type="ECO:0000313" key="3">
    <source>
        <dbReference type="Proteomes" id="UP000253495"/>
    </source>
</evidence>
<comment type="caution">
    <text evidence="2">The sequence shown here is derived from an EMBL/GenBank/DDBJ whole genome shotgun (WGS) entry which is preliminary data.</text>
</comment>
<protein>
    <submittedName>
        <fullName evidence="2">ParE-like toxin of type II ParDE toxin-antitoxin system</fullName>
    </submittedName>
</protein>
<keyword evidence="3" id="KW-1185">Reference proteome</keyword>
<dbReference type="EMBL" id="QPJC01000002">
    <property type="protein sequence ID" value="RCW45860.1"/>
    <property type="molecule type" value="Genomic_DNA"/>
</dbReference>
<evidence type="ECO:0000313" key="2">
    <source>
        <dbReference type="EMBL" id="RCW45860.1"/>
    </source>
</evidence>
<name>A0A368VWX7_9ACTN</name>
<evidence type="ECO:0000256" key="1">
    <source>
        <dbReference type="SAM" id="MobiDB-lite"/>
    </source>
</evidence>
<dbReference type="Proteomes" id="UP000253495">
    <property type="component" value="Unassembled WGS sequence"/>
</dbReference>
<sequence>MRYEINLVPRAEKELDELARKQPGDAAAIEDAIEDAIENFAEYPRLARRDRLPSSLSDSWSGTHGAPCPGA</sequence>
<dbReference type="AlphaFoldDB" id="A0A368VWX7"/>
<gene>
    <name evidence="2" type="ORF">DFQ14_102161</name>
</gene>
<proteinExistence type="predicted"/>
<dbReference type="RefSeq" id="WP_114451725.1">
    <property type="nucleotide sequence ID" value="NZ_QPJC01000002.1"/>
</dbReference>
<accession>A0A368VWX7</accession>
<organism evidence="2 3">
    <name type="scientific">Halopolyspora algeriensis</name>
    <dbReference type="NCBI Taxonomy" id="1500506"/>
    <lineage>
        <taxon>Bacteria</taxon>
        <taxon>Bacillati</taxon>
        <taxon>Actinomycetota</taxon>
        <taxon>Actinomycetes</taxon>
        <taxon>Actinomycetes incertae sedis</taxon>
        <taxon>Halopolyspora</taxon>
    </lineage>
</organism>
<reference evidence="2 3" key="1">
    <citation type="submission" date="2018-07" db="EMBL/GenBank/DDBJ databases">
        <title>Genomic Encyclopedia of Type Strains, Phase III (KMG-III): the genomes of soil and plant-associated and newly described type strains.</title>
        <authorList>
            <person name="Whitman W."/>
        </authorList>
    </citation>
    <scope>NUCLEOTIDE SEQUENCE [LARGE SCALE GENOMIC DNA]</scope>
    <source>
        <strain evidence="2 3">CECT 8575</strain>
    </source>
</reference>
<feature type="region of interest" description="Disordered" evidence="1">
    <location>
        <begin position="52"/>
        <end position="71"/>
    </location>
</feature>